<sequence>MIFYNSFHFLFHSDAFWVSSEGNLKHYREKKDGQSSLRTELIKIASIIALTLGGSFMYQQIQTEQAPIALQTITVPAGQRINITLPDGTDVWLNARTTIQYPVSFNTDQRLVKLDGEAYFEVARDEKKPFTVQTDKYNVEVLGTKFDVESYSDTESFETALMEGSVKISSLTDANESLMLTPNNKAYLHGGKLRVMPVDDYNPYRWREGLICFKSETFASIMKEFEKYYGINIHITNLQVQKYLYTGKFRQTDGVDYALRVLQKDIKFAYERDEDNHIIYIK</sequence>
<dbReference type="Pfam" id="PF16344">
    <property type="entry name" value="FecR_C"/>
    <property type="match status" value="1"/>
</dbReference>
<organism evidence="3 4">
    <name type="scientific">Parabacteroides gordonii MS-1 = DSM 23371</name>
    <dbReference type="NCBI Taxonomy" id="1203610"/>
    <lineage>
        <taxon>Bacteria</taxon>
        <taxon>Pseudomonadati</taxon>
        <taxon>Bacteroidota</taxon>
        <taxon>Bacteroidia</taxon>
        <taxon>Bacteroidales</taxon>
        <taxon>Tannerellaceae</taxon>
        <taxon>Parabacteroides</taxon>
    </lineage>
</organism>
<protein>
    <recommendedName>
        <fullName evidence="5">FecR protein domain-containing protein</fullName>
    </recommendedName>
</protein>
<dbReference type="PIRSF" id="PIRSF018266">
    <property type="entry name" value="FecR"/>
    <property type="match status" value="1"/>
</dbReference>
<reference evidence="3 4" key="1">
    <citation type="submission" date="2013-04" db="EMBL/GenBank/DDBJ databases">
        <title>The Genome Sequence of Parabacteroides gordonii DSM 23371.</title>
        <authorList>
            <consortium name="The Broad Institute Genomics Platform"/>
            <person name="Earl A."/>
            <person name="Ward D."/>
            <person name="Feldgarden M."/>
            <person name="Gevers D."/>
            <person name="Martens E."/>
            <person name="Sakamoto M."/>
            <person name="Benno Y."/>
            <person name="Suzuki N."/>
            <person name="Matsunaga N."/>
            <person name="Koshihara K."/>
            <person name="Seki M."/>
            <person name="Komiya H."/>
            <person name="Walker B."/>
            <person name="Young S."/>
            <person name="Zeng Q."/>
            <person name="Gargeya S."/>
            <person name="Fitzgerald M."/>
            <person name="Haas B."/>
            <person name="Abouelleil A."/>
            <person name="Allen A.W."/>
            <person name="Alvarado L."/>
            <person name="Arachchi H.M."/>
            <person name="Berlin A.M."/>
            <person name="Chapman S.B."/>
            <person name="Gainer-Dewar J."/>
            <person name="Goldberg J."/>
            <person name="Griggs A."/>
            <person name="Gujja S."/>
            <person name="Hansen M."/>
            <person name="Howarth C."/>
            <person name="Imamovic A."/>
            <person name="Ireland A."/>
            <person name="Larimer J."/>
            <person name="McCowan C."/>
            <person name="Murphy C."/>
            <person name="Pearson M."/>
            <person name="Poon T.W."/>
            <person name="Priest M."/>
            <person name="Roberts A."/>
            <person name="Saif S."/>
            <person name="Shea T."/>
            <person name="Sisk P."/>
            <person name="Sykes S."/>
            <person name="Wortman J."/>
            <person name="Nusbaum C."/>
            <person name="Birren B."/>
        </authorList>
    </citation>
    <scope>NUCLEOTIDE SEQUENCE [LARGE SCALE GENOMIC DNA]</scope>
    <source>
        <strain evidence="3 4">MS-1</strain>
    </source>
</reference>
<dbReference type="PANTHER" id="PTHR30273:SF2">
    <property type="entry name" value="PROTEIN FECR"/>
    <property type="match status" value="1"/>
</dbReference>
<evidence type="ECO:0000313" key="3">
    <source>
        <dbReference type="EMBL" id="KKB55132.1"/>
    </source>
</evidence>
<dbReference type="InterPro" id="IPR012373">
    <property type="entry name" value="Ferrdict_sens_TM"/>
</dbReference>
<dbReference type="FunFam" id="2.60.120.1440:FF:000001">
    <property type="entry name" value="Putative anti-sigma factor"/>
    <property type="match status" value="1"/>
</dbReference>
<dbReference type="STRING" id="1203610.HMPREF1536_02586"/>
<evidence type="ECO:0008006" key="5">
    <source>
        <dbReference type="Google" id="ProtNLM"/>
    </source>
</evidence>
<feature type="domain" description="Protein FecR C-terminal" evidence="2">
    <location>
        <begin position="211"/>
        <end position="279"/>
    </location>
</feature>
<dbReference type="GO" id="GO:0016989">
    <property type="term" value="F:sigma factor antagonist activity"/>
    <property type="evidence" value="ECO:0007669"/>
    <property type="project" value="TreeGrafter"/>
</dbReference>
<dbReference type="AlphaFoldDB" id="A0A0F5JCG7"/>
<name>A0A0F5JCG7_9BACT</name>
<evidence type="ECO:0000259" key="2">
    <source>
        <dbReference type="Pfam" id="PF16344"/>
    </source>
</evidence>
<gene>
    <name evidence="3" type="ORF">HMPREF1536_02586</name>
</gene>
<dbReference type="PATRIC" id="fig|1203610.3.peg.2656"/>
<dbReference type="Pfam" id="PF04773">
    <property type="entry name" value="FecR"/>
    <property type="match status" value="1"/>
</dbReference>
<dbReference type="HOGENOM" id="CLU_050192_2_3_10"/>
<dbReference type="EMBL" id="AQHW01000015">
    <property type="protein sequence ID" value="KKB55132.1"/>
    <property type="molecule type" value="Genomic_DNA"/>
</dbReference>
<accession>A0A0F5JCG7</accession>
<keyword evidence="4" id="KW-1185">Reference proteome</keyword>
<feature type="domain" description="FecR protein" evidence="1">
    <location>
        <begin position="72"/>
        <end position="167"/>
    </location>
</feature>
<dbReference type="Gene3D" id="3.55.50.30">
    <property type="match status" value="1"/>
</dbReference>
<dbReference type="Proteomes" id="UP000033035">
    <property type="component" value="Unassembled WGS sequence"/>
</dbReference>
<dbReference type="InterPro" id="IPR032508">
    <property type="entry name" value="FecR_C"/>
</dbReference>
<dbReference type="InterPro" id="IPR006860">
    <property type="entry name" value="FecR"/>
</dbReference>
<proteinExistence type="predicted"/>
<evidence type="ECO:0000259" key="1">
    <source>
        <dbReference type="Pfam" id="PF04773"/>
    </source>
</evidence>
<dbReference type="Gene3D" id="2.60.120.1440">
    <property type="match status" value="1"/>
</dbReference>
<comment type="caution">
    <text evidence="3">The sequence shown here is derived from an EMBL/GenBank/DDBJ whole genome shotgun (WGS) entry which is preliminary data.</text>
</comment>
<evidence type="ECO:0000313" key="4">
    <source>
        <dbReference type="Proteomes" id="UP000033035"/>
    </source>
</evidence>
<dbReference type="PANTHER" id="PTHR30273">
    <property type="entry name" value="PERIPLASMIC SIGNAL SENSOR AND SIGMA FACTOR ACTIVATOR FECR-RELATED"/>
    <property type="match status" value="1"/>
</dbReference>